<dbReference type="AlphaFoldDB" id="A0A9D9DEZ5"/>
<dbReference type="GO" id="GO:0051205">
    <property type="term" value="P:protein insertion into membrane"/>
    <property type="evidence" value="ECO:0007669"/>
    <property type="project" value="UniProtKB-UniRule"/>
</dbReference>
<feature type="coiled-coil region" evidence="5">
    <location>
        <begin position="450"/>
        <end position="487"/>
    </location>
</feature>
<comment type="subunit">
    <text evidence="4">Part of the Bam complex.</text>
</comment>
<feature type="chain" id="PRO_5039261278" description="Outer membrane protein assembly factor BamB" evidence="7">
    <location>
        <begin position="25"/>
        <end position="548"/>
    </location>
</feature>
<comment type="subcellular location">
    <subcellularLocation>
        <location evidence="4">Cell outer membrane</location>
        <topology evidence="4">Lipid-anchor</topology>
    </subcellularLocation>
</comment>
<dbReference type="NCBIfam" id="TIGR03300">
    <property type="entry name" value="assembly_YfgL"/>
    <property type="match status" value="1"/>
</dbReference>
<keyword evidence="1 4" id="KW-0732">Signal</keyword>
<comment type="function">
    <text evidence="4">Part of the outer membrane protein assembly complex, which is involved in assembly and insertion of beta-barrel proteins into the outer membrane.</text>
</comment>
<feature type="domain" description="Pyrrolo-quinoline quinone repeat" evidence="8">
    <location>
        <begin position="74"/>
        <end position="318"/>
    </location>
</feature>
<dbReference type="PROSITE" id="PS51257">
    <property type="entry name" value="PROKAR_LIPOPROTEIN"/>
    <property type="match status" value="1"/>
</dbReference>
<dbReference type="SUPFAM" id="SSF50998">
    <property type="entry name" value="Quinoprotein alcohol dehydrogenase-like"/>
    <property type="match status" value="1"/>
</dbReference>
<comment type="caution">
    <text evidence="9">The sequence shown here is derived from an EMBL/GenBank/DDBJ whole genome shotgun (WGS) entry which is preliminary data.</text>
</comment>
<dbReference type="EMBL" id="JADINH010000151">
    <property type="protein sequence ID" value="MBO8416146.1"/>
    <property type="molecule type" value="Genomic_DNA"/>
</dbReference>
<evidence type="ECO:0000256" key="5">
    <source>
        <dbReference type="SAM" id="Coils"/>
    </source>
</evidence>
<comment type="similarity">
    <text evidence="4">Belongs to the BamB family.</text>
</comment>
<keyword evidence="4" id="KW-0564">Palmitate</keyword>
<evidence type="ECO:0000256" key="1">
    <source>
        <dbReference type="ARBA" id="ARBA00022729"/>
    </source>
</evidence>
<reference evidence="9" key="1">
    <citation type="submission" date="2020-10" db="EMBL/GenBank/DDBJ databases">
        <authorList>
            <person name="Gilroy R."/>
        </authorList>
    </citation>
    <scope>NUCLEOTIDE SEQUENCE</scope>
    <source>
        <strain evidence="9">17213</strain>
    </source>
</reference>
<feature type="signal peptide" evidence="7">
    <location>
        <begin position="1"/>
        <end position="24"/>
    </location>
</feature>
<keyword evidence="4" id="KW-0449">Lipoprotein</keyword>
<name>A0A9D9DEZ5_9GAMM</name>
<dbReference type="InterPro" id="IPR011047">
    <property type="entry name" value="Quinoprotein_ADH-like_sf"/>
</dbReference>
<dbReference type="InterPro" id="IPR017687">
    <property type="entry name" value="BamB"/>
</dbReference>
<dbReference type="Gene3D" id="2.130.10.10">
    <property type="entry name" value="YVTN repeat-like/Quinoprotein amine dehydrogenase"/>
    <property type="match status" value="1"/>
</dbReference>
<dbReference type="SMART" id="SM00564">
    <property type="entry name" value="PQQ"/>
    <property type="match status" value="7"/>
</dbReference>
<evidence type="ECO:0000259" key="8">
    <source>
        <dbReference type="Pfam" id="PF13360"/>
    </source>
</evidence>
<organism evidence="9 10">
    <name type="scientific">Candidatus Avisuccinivibrio stercorigallinarum</name>
    <dbReference type="NCBI Taxonomy" id="2840704"/>
    <lineage>
        <taxon>Bacteria</taxon>
        <taxon>Pseudomonadati</taxon>
        <taxon>Pseudomonadota</taxon>
        <taxon>Gammaproteobacteria</taxon>
        <taxon>Aeromonadales</taxon>
        <taxon>Succinivibrionaceae</taxon>
        <taxon>Succinivibrionaceae incertae sedis</taxon>
        <taxon>Candidatus Avisuccinivibrio</taxon>
    </lineage>
</organism>
<accession>A0A9D9DEZ5</accession>
<dbReference type="Pfam" id="PF13360">
    <property type="entry name" value="PQQ_2"/>
    <property type="match status" value="2"/>
</dbReference>
<evidence type="ECO:0000256" key="6">
    <source>
        <dbReference type="SAM" id="MobiDB-lite"/>
    </source>
</evidence>
<keyword evidence="5" id="KW-0175">Coiled coil</keyword>
<gene>
    <name evidence="4 9" type="primary">bamB</name>
    <name evidence="9" type="ORF">IAB19_07200</name>
</gene>
<feature type="region of interest" description="Disordered" evidence="6">
    <location>
        <begin position="495"/>
        <end position="548"/>
    </location>
</feature>
<reference evidence="9" key="2">
    <citation type="journal article" date="2021" name="PeerJ">
        <title>Extensive microbial diversity within the chicken gut microbiome revealed by metagenomics and culture.</title>
        <authorList>
            <person name="Gilroy R."/>
            <person name="Ravi A."/>
            <person name="Getino M."/>
            <person name="Pursley I."/>
            <person name="Horton D.L."/>
            <person name="Alikhan N.F."/>
            <person name="Baker D."/>
            <person name="Gharbi K."/>
            <person name="Hall N."/>
            <person name="Watson M."/>
            <person name="Adriaenssens E.M."/>
            <person name="Foster-Nyarko E."/>
            <person name="Jarju S."/>
            <person name="Secka A."/>
            <person name="Antonio M."/>
            <person name="Oren A."/>
            <person name="Chaudhuri R.R."/>
            <person name="La Ragione R."/>
            <person name="Hildebrand F."/>
            <person name="Pallen M.J."/>
        </authorList>
    </citation>
    <scope>NUCLEOTIDE SEQUENCE</scope>
    <source>
        <strain evidence="9">17213</strain>
    </source>
</reference>
<keyword evidence="2 4" id="KW-0472">Membrane</keyword>
<dbReference type="GO" id="GO:0009279">
    <property type="term" value="C:cell outer membrane"/>
    <property type="evidence" value="ECO:0007669"/>
    <property type="project" value="UniProtKB-SubCell"/>
</dbReference>
<evidence type="ECO:0000313" key="10">
    <source>
        <dbReference type="Proteomes" id="UP000823631"/>
    </source>
</evidence>
<keyword evidence="3 4" id="KW-0998">Cell outer membrane</keyword>
<dbReference type="InterPro" id="IPR015943">
    <property type="entry name" value="WD40/YVTN_repeat-like_dom_sf"/>
</dbReference>
<evidence type="ECO:0000256" key="3">
    <source>
        <dbReference type="ARBA" id="ARBA00023237"/>
    </source>
</evidence>
<dbReference type="InterPro" id="IPR002372">
    <property type="entry name" value="PQQ_rpt_dom"/>
</dbReference>
<sequence>MLRKNKLALILPFSAALLFGCSSGEDLYAPAEVPEVANRFSPTELWSDSVGGVGEFYSELSPAFASGTVYAAGRDGDVYAIEATDGDKIWHTDLDDEEENDNRRSARLSGGVSAYAGKVAVGSENGWIYVLNAIDGSLLWKSFVGSEVVSKPAFSKSADKLFVFDSQGRLTAYDLTDGKSLWVSGSSSNALRLRAQGDPVVIGDEYVIIGQSSGRVSVISQDNGAVVNQITIAESGGANALQRIRDISSTPVVLGDTMYVTSYKGGYAAYSFKNQSFVTRLGYNSADAPAVDADSIVLKEENDSIVCINRIDNSERWTVNNLYYRELTDPVIYGDYVVVGDFEGYVYFISLASGSIEYVDELDSSGFYTAPLLADGNLYLQSRDGTLYCLNYDPTGSARVKELAYQQLQDYAGIGTNFARPGVGSTGIYAPDDISYEQLMQRRQSILRMAAQNEARQRAAEAERRAYERRRAEYEQRMQAIQEAERERLSGFGIMSGVKSDSDDETEVQAPAANAAPETEAQGEAAPAAPAQAPSEEEYSEKAAGFGL</sequence>
<evidence type="ECO:0000313" key="9">
    <source>
        <dbReference type="EMBL" id="MBO8416146.1"/>
    </source>
</evidence>
<evidence type="ECO:0000256" key="2">
    <source>
        <dbReference type="ARBA" id="ARBA00023136"/>
    </source>
</evidence>
<dbReference type="PANTHER" id="PTHR34512:SF30">
    <property type="entry name" value="OUTER MEMBRANE PROTEIN ASSEMBLY FACTOR BAMB"/>
    <property type="match status" value="1"/>
</dbReference>
<dbReference type="InterPro" id="IPR018391">
    <property type="entry name" value="PQQ_b-propeller_rpt"/>
</dbReference>
<dbReference type="HAMAP" id="MF_00923">
    <property type="entry name" value="OM_assembly_BamB"/>
    <property type="match status" value="1"/>
</dbReference>
<evidence type="ECO:0000256" key="7">
    <source>
        <dbReference type="SAM" id="SignalP"/>
    </source>
</evidence>
<protein>
    <recommendedName>
        <fullName evidence="4">Outer membrane protein assembly factor BamB</fullName>
    </recommendedName>
</protein>
<dbReference type="Proteomes" id="UP000823631">
    <property type="component" value="Unassembled WGS sequence"/>
</dbReference>
<feature type="compositionally biased region" description="Low complexity" evidence="6">
    <location>
        <begin position="508"/>
        <end position="534"/>
    </location>
</feature>
<evidence type="ECO:0000256" key="4">
    <source>
        <dbReference type="HAMAP-Rule" id="MF_00923"/>
    </source>
</evidence>
<dbReference type="PANTHER" id="PTHR34512">
    <property type="entry name" value="CELL SURFACE PROTEIN"/>
    <property type="match status" value="1"/>
</dbReference>
<dbReference type="GO" id="GO:0043165">
    <property type="term" value="P:Gram-negative-bacterium-type cell outer membrane assembly"/>
    <property type="evidence" value="ECO:0007669"/>
    <property type="project" value="UniProtKB-UniRule"/>
</dbReference>
<feature type="domain" description="Pyrrolo-quinoline quinone repeat" evidence="8">
    <location>
        <begin position="329"/>
        <end position="391"/>
    </location>
</feature>
<proteinExistence type="inferred from homology"/>